<evidence type="ECO:0000313" key="2">
    <source>
        <dbReference type="EMBL" id="KAK7604779.1"/>
    </source>
</evidence>
<sequence length="294" mass="33793">MNILQFLPTLIVCFAYLGQTLTKPLEPSSDKKLKQELLELEETTHKNLLVYSIVAASSGKNLFQMSENVSEDCIRTAKVIMQSHFKPSTMDITLLFMSQSIEKAVKNKLNSTFHDQVNMVCKNFNEQAKKWQSTFPNFEEQKTIVEIPKPAENYIFKIPSNQSFKDWLNGNQTIFADPELVKVAVIVRFLKFRNIESDKDQREFIGIAKAIHELSQRASCEYAADSVFMKALEDYIKDFPPQTTDENKIAAIQGSAFAKKVDQYFLNNVILKEEYQKIKQKAMDEVLEKHNVQA</sequence>
<dbReference type="Proteomes" id="UP001367676">
    <property type="component" value="Unassembled WGS sequence"/>
</dbReference>
<dbReference type="AlphaFoldDB" id="A0AAN9TT21"/>
<comment type="caution">
    <text evidence="2">The sequence shown here is derived from an EMBL/GenBank/DDBJ whole genome shotgun (WGS) entry which is preliminary data.</text>
</comment>
<reference evidence="2 3" key="1">
    <citation type="submission" date="2024-03" db="EMBL/GenBank/DDBJ databases">
        <title>Adaptation during the transition from Ophiocordyceps entomopathogen to insect associate is accompanied by gene loss and intensified selection.</title>
        <authorList>
            <person name="Ward C.M."/>
            <person name="Onetto C.A."/>
            <person name="Borneman A.R."/>
        </authorList>
    </citation>
    <scope>NUCLEOTIDE SEQUENCE [LARGE SCALE GENOMIC DNA]</scope>
    <source>
        <strain evidence="2">AWRI1</strain>
        <tissue evidence="2">Single Adult Female</tissue>
    </source>
</reference>
<gene>
    <name evidence="2" type="ORF">V9T40_005965</name>
</gene>
<name>A0AAN9TT21_9HEMI</name>
<organism evidence="2 3">
    <name type="scientific">Parthenolecanium corni</name>
    <dbReference type="NCBI Taxonomy" id="536013"/>
    <lineage>
        <taxon>Eukaryota</taxon>
        <taxon>Metazoa</taxon>
        <taxon>Ecdysozoa</taxon>
        <taxon>Arthropoda</taxon>
        <taxon>Hexapoda</taxon>
        <taxon>Insecta</taxon>
        <taxon>Pterygota</taxon>
        <taxon>Neoptera</taxon>
        <taxon>Paraneoptera</taxon>
        <taxon>Hemiptera</taxon>
        <taxon>Sternorrhyncha</taxon>
        <taxon>Coccoidea</taxon>
        <taxon>Coccidae</taxon>
        <taxon>Parthenolecanium</taxon>
    </lineage>
</organism>
<proteinExistence type="predicted"/>
<dbReference type="EMBL" id="JBBCAQ010000003">
    <property type="protein sequence ID" value="KAK7604779.1"/>
    <property type="molecule type" value="Genomic_DNA"/>
</dbReference>
<protein>
    <submittedName>
        <fullName evidence="2">Uncharacterized protein</fullName>
    </submittedName>
</protein>
<accession>A0AAN9TT21</accession>
<keyword evidence="1" id="KW-0732">Signal</keyword>
<keyword evidence="3" id="KW-1185">Reference proteome</keyword>
<feature type="chain" id="PRO_5043049775" evidence="1">
    <location>
        <begin position="23"/>
        <end position="294"/>
    </location>
</feature>
<evidence type="ECO:0000313" key="3">
    <source>
        <dbReference type="Proteomes" id="UP001367676"/>
    </source>
</evidence>
<feature type="signal peptide" evidence="1">
    <location>
        <begin position="1"/>
        <end position="22"/>
    </location>
</feature>
<evidence type="ECO:0000256" key="1">
    <source>
        <dbReference type="SAM" id="SignalP"/>
    </source>
</evidence>